<accession>A0ABZ0XC67</accession>
<sequence length="235" mass="26317">MSHALTQTMPITLISKADYDKYISRWITLLNEDDGKGDMRDYFYKGSFKLSAVHFDVSAIEYLVSSEATATIKARFCITRDDEGEELFNIILFGTDKNEGITTAFFLGTPYAQELGDGVPNGQLPTNLGELWLQKWAVNDDFISRERFRNIFGYLQGYNFPLEDFIDAAFLYKCSGLSVSLALHELYRPNVTDVNAPTFTFNLVLQGILADGENAPARIGNPDGLYDISAPSPPY</sequence>
<protein>
    <submittedName>
        <fullName evidence="1">Uncharacterized protein</fullName>
    </submittedName>
</protein>
<reference evidence="1 2" key="1">
    <citation type="submission" date="2023-11" db="EMBL/GenBank/DDBJ databases">
        <title>MicrobeMod: A computational toolkit for identifying prokaryotic methylation and restriction-modification with nanopore sequencing.</title>
        <authorList>
            <person name="Crits-Christoph A."/>
            <person name="Kang S.C."/>
            <person name="Lee H."/>
            <person name="Ostrov N."/>
        </authorList>
    </citation>
    <scope>NUCLEOTIDE SEQUENCE [LARGE SCALE GENOMIC DNA]</scope>
    <source>
        <strain evidence="1 2">ATCC 23090</strain>
    </source>
</reference>
<name>A0ABZ0XC67_9BACT</name>
<dbReference type="EMBL" id="CP140154">
    <property type="protein sequence ID" value="WQG88016.1"/>
    <property type="molecule type" value="Genomic_DNA"/>
</dbReference>
<dbReference type="RefSeq" id="WP_072364392.1">
    <property type="nucleotide sequence ID" value="NZ_CP139972.1"/>
</dbReference>
<gene>
    <name evidence="1" type="ORF">SR876_24115</name>
</gene>
<organism evidence="1 2">
    <name type="scientific">Chitinophaga sancti</name>
    <dbReference type="NCBI Taxonomy" id="1004"/>
    <lineage>
        <taxon>Bacteria</taxon>
        <taxon>Pseudomonadati</taxon>
        <taxon>Bacteroidota</taxon>
        <taxon>Chitinophagia</taxon>
        <taxon>Chitinophagales</taxon>
        <taxon>Chitinophagaceae</taxon>
        <taxon>Chitinophaga</taxon>
    </lineage>
</organism>
<keyword evidence="2" id="KW-1185">Reference proteome</keyword>
<evidence type="ECO:0000313" key="2">
    <source>
        <dbReference type="Proteomes" id="UP001326715"/>
    </source>
</evidence>
<evidence type="ECO:0000313" key="1">
    <source>
        <dbReference type="EMBL" id="WQG88016.1"/>
    </source>
</evidence>
<proteinExistence type="predicted"/>
<dbReference type="Proteomes" id="UP001326715">
    <property type="component" value="Chromosome"/>
</dbReference>